<reference evidence="2" key="1">
    <citation type="submission" date="2014-12" db="EMBL/GenBank/DDBJ databases">
        <title>Insight into the proteome of Arion vulgaris.</title>
        <authorList>
            <person name="Aradska J."/>
            <person name="Bulat T."/>
            <person name="Smidak R."/>
            <person name="Sarate P."/>
            <person name="Gangsoo J."/>
            <person name="Sialana F."/>
            <person name="Bilban M."/>
            <person name="Lubec G."/>
        </authorList>
    </citation>
    <scope>NUCLEOTIDE SEQUENCE</scope>
    <source>
        <tissue evidence="2">Skin</tissue>
    </source>
</reference>
<dbReference type="InterPro" id="IPR025946">
    <property type="entry name" value="CABIT_dom"/>
</dbReference>
<organism evidence="2">
    <name type="scientific">Arion vulgaris</name>
    <dbReference type="NCBI Taxonomy" id="1028688"/>
    <lineage>
        <taxon>Eukaryota</taxon>
        <taxon>Metazoa</taxon>
        <taxon>Spiralia</taxon>
        <taxon>Lophotrochozoa</taxon>
        <taxon>Mollusca</taxon>
        <taxon>Gastropoda</taxon>
        <taxon>Heterobranchia</taxon>
        <taxon>Euthyneura</taxon>
        <taxon>Panpulmonata</taxon>
        <taxon>Eupulmonata</taxon>
        <taxon>Stylommatophora</taxon>
        <taxon>Helicina</taxon>
        <taxon>Arionoidea</taxon>
        <taxon>Arionidae</taxon>
        <taxon>Arion</taxon>
    </lineage>
</organism>
<name>A0A0B6YUD9_9EUPU</name>
<dbReference type="AlphaFoldDB" id="A0A0B6YUD9"/>
<gene>
    <name evidence="2" type="primary">ORF35185</name>
</gene>
<feature type="non-terminal residue" evidence="2">
    <location>
        <position position="1"/>
    </location>
</feature>
<evidence type="ECO:0000313" key="2">
    <source>
        <dbReference type="EMBL" id="CEK59095.1"/>
    </source>
</evidence>
<dbReference type="EMBL" id="HACG01012230">
    <property type="protein sequence ID" value="CEK59095.1"/>
    <property type="molecule type" value="Transcribed_RNA"/>
</dbReference>
<proteinExistence type="predicted"/>
<feature type="non-terminal residue" evidence="2">
    <location>
        <position position="159"/>
    </location>
</feature>
<accession>A0A0B6YUD9</accession>
<protein>
    <recommendedName>
        <fullName evidence="1">CABIT domain-containing protein</fullName>
    </recommendedName>
</protein>
<feature type="domain" description="CABIT" evidence="1">
    <location>
        <begin position="18"/>
        <end position="142"/>
    </location>
</feature>
<dbReference type="Pfam" id="PF12736">
    <property type="entry name" value="CABIT"/>
    <property type="match status" value="1"/>
</dbReference>
<evidence type="ECO:0000259" key="1">
    <source>
        <dbReference type="Pfam" id="PF12736"/>
    </source>
</evidence>
<sequence length="159" mass="18032">KKLHARSLKSRPAIRDVCQLVHKTVGPPITIPENFPGFFKIMNLKDEPLLAIAEVSRLMSRSFISTEPCDGYICVIQLKETIYQKAALQPGLYYSNNILEGSITYINKRKHEKRKLLRCLSCKDDRGKSVLFPMEAKGVFYISELNSKFSRHLSIGAAC</sequence>